<feature type="region of interest" description="Disordered" evidence="1">
    <location>
        <begin position="78"/>
        <end position="99"/>
    </location>
</feature>
<comment type="caution">
    <text evidence="2">The sequence shown here is derived from an EMBL/GenBank/DDBJ whole genome shotgun (WGS) entry which is preliminary data.</text>
</comment>
<organism evidence="2 3">
    <name type="scientific">Streptosporangium longisporum</name>
    <dbReference type="NCBI Taxonomy" id="46187"/>
    <lineage>
        <taxon>Bacteria</taxon>
        <taxon>Bacillati</taxon>
        <taxon>Actinomycetota</taxon>
        <taxon>Actinomycetes</taxon>
        <taxon>Streptosporangiales</taxon>
        <taxon>Streptosporangiaceae</taxon>
        <taxon>Streptosporangium</taxon>
    </lineage>
</organism>
<evidence type="ECO:0000313" key="2">
    <source>
        <dbReference type="EMBL" id="GAA3027231.1"/>
    </source>
</evidence>
<dbReference type="RefSeq" id="WP_344901918.1">
    <property type="nucleotide sequence ID" value="NZ_BAAAWD010000016.1"/>
</dbReference>
<feature type="region of interest" description="Disordered" evidence="1">
    <location>
        <begin position="1"/>
        <end position="28"/>
    </location>
</feature>
<evidence type="ECO:0000313" key="3">
    <source>
        <dbReference type="Proteomes" id="UP001499930"/>
    </source>
</evidence>
<sequence length="99" mass="10337">MAAPASKAEPPAEPPLKTPVPDTAALTGDAAPPYYIAARALFVDNQFGRAFNPGDRVPAEHVERFGWTDHVVRPDLAGADLVNEPATTTGQATNSKDGA</sequence>
<dbReference type="Proteomes" id="UP001499930">
    <property type="component" value="Unassembled WGS sequence"/>
</dbReference>
<evidence type="ECO:0000256" key="1">
    <source>
        <dbReference type="SAM" id="MobiDB-lite"/>
    </source>
</evidence>
<keyword evidence="3" id="KW-1185">Reference proteome</keyword>
<dbReference type="EMBL" id="BAAAWD010000016">
    <property type="protein sequence ID" value="GAA3027231.1"/>
    <property type="molecule type" value="Genomic_DNA"/>
</dbReference>
<proteinExistence type="predicted"/>
<name>A0ABP6KYS5_9ACTN</name>
<protein>
    <submittedName>
        <fullName evidence="2">Uncharacterized protein</fullName>
    </submittedName>
</protein>
<feature type="compositionally biased region" description="Polar residues" evidence="1">
    <location>
        <begin position="85"/>
        <end position="99"/>
    </location>
</feature>
<accession>A0ABP6KYS5</accession>
<reference evidence="3" key="1">
    <citation type="journal article" date="2019" name="Int. J. Syst. Evol. Microbiol.">
        <title>The Global Catalogue of Microorganisms (GCM) 10K type strain sequencing project: providing services to taxonomists for standard genome sequencing and annotation.</title>
        <authorList>
            <consortium name="The Broad Institute Genomics Platform"/>
            <consortium name="The Broad Institute Genome Sequencing Center for Infectious Disease"/>
            <person name="Wu L."/>
            <person name="Ma J."/>
        </authorList>
    </citation>
    <scope>NUCLEOTIDE SEQUENCE [LARGE SCALE GENOMIC DNA]</scope>
    <source>
        <strain evidence="3">JCM 3106</strain>
    </source>
</reference>
<gene>
    <name evidence="2" type="ORF">GCM10017559_61630</name>
</gene>